<feature type="compositionally biased region" description="Acidic residues" evidence="2">
    <location>
        <begin position="332"/>
        <end position="351"/>
    </location>
</feature>
<evidence type="ECO:0000259" key="4">
    <source>
        <dbReference type="SMART" id="SM01406"/>
    </source>
</evidence>
<keyword evidence="1" id="KW-0175">Coiled coil</keyword>
<organism evidence="5 6">
    <name type="scientific">Ficus carica</name>
    <name type="common">Common fig</name>
    <dbReference type="NCBI Taxonomy" id="3494"/>
    <lineage>
        <taxon>Eukaryota</taxon>
        <taxon>Viridiplantae</taxon>
        <taxon>Streptophyta</taxon>
        <taxon>Embryophyta</taxon>
        <taxon>Tracheophyta</taxon>
        <taxon>Spermatophyta</taxon>
        <taxon>Magnoliopsida</taxon>
        <taxon>eudicotyledons</taxon>
        <taxon>Gunneridae</taxon>
        <taxon>Pentapetalae</taxon>
        <taxon>rosids</taxon>
        <taxon>fabids</taxon>
        <taxon>Rosales</taxon>
        <taxon>Moraceae</taxon>
        <taxon>Ficeae</taxon>
        <taxon>Ficus</taxon>
    </lineage>
</organism>
<keyword evidence="6" id="KW-1185">Reference proteome</keyword>
<feature type="compositionally biased region" description="Basic and acidic residues" evidence="2">
    <location>
        <begin position="319"/>
        <end position="331"/>
    </location>
</feature>
<evidence type="ECO:0000256" key="3">
    <source>
        <dbReference type="SAM" id="Phobius"/>
    </source>
</evidence>
<dbReference type="PANTHER" id="PTHR21561">
    <property type="entry name" value="INO80 COMPLEX SUBUNIT B"/>
    <property type="match status" value="1"/>
</dbReference>
<dbReference type="GO" id="GO:0031011">
    <property type="term" value="C:Ino80 complex"/>
    <property type="evidence" value="ECO:0007669"/>
    <property type="project" value="InterPro"/>
</dbReference>
<sequence>MAKIKADKRVALFYFPKNGEPHFLSLSSSLSKLLLRLAFSLASISELNFSFLWFSLFFPMHNFFMIATISFGGSGFSVAAHGIRKKRSDASRRPRLDSHTLLQSNHFSSASAELSSNGNHDKDQNKGEKLVSCDGVRSDNKLKKLKLKVGGITRTIHTKSTTDSANGVGSSTRVSYSSSTAFSPQEKPLLQDDINGNRSLSSDKMKGVGVKWKNVSKIDSSSQKEPSSRGTPLNYEPVRKSNRVPKRRVLDVGFNEDDDKDEEIRYLERLNASKNEGYNEDWKDYRSHKEHGFFKAQKSRALVDGLYDNDVGNYGSSRQAKEVRKMSRSEKEFEDIDYVEEEESILSDEEPGPSVKKLKKGSPNLFAEGWKESAPTTRTRASAGSIDLSNCLLSSKSKRKKEKLSEVEQQLKKAEAAQRRRMQSEKAAQEAEAEAIRKILGQDSARKKREEKMKKQRDELLQGKAANSLILASNTVRWVDGPTGMTITFSEDIGLPRIFNPVPCSYPPPREKCAGPNCTNAYKYRDSKSKLPLCSLQCYKAIHKNPQPLVTF</sequence>
<dbReference type="Pfam" id="PF04438">
    <property type="entry name" value="zf-HIT"/>
    <property type="match status" value="1"/>
</dbReference>
<accession>A0AA88AN46</accession>
<feature type="coiled-coil region" evidence="1">
    <location>
        <begin position="397"/>
        <end position="439"/>
    </location>
</feature>
<reference evidence="5" key="1">
    <citation type="submission" date="2023-07" db="EMBL/GenBank/DDBJ databases">
        <title>draft genome sequence of fig (Ficus carica).</title>
        <authorList>
            <person name="Takahashi T."/>
            <person name="Nishimura K."/>
        </authorList>
    </citation>
    <scope>NUCLEOTIDE SEQUENCE</scope>
</reference>
<feature type="domain" description="INO80 complex subunit B-like conserved region" evidence="4">
    <location>
        <begin position="408"/>
        <end position="493"/>
    </location>
</feature>
<feature type="transmembrane region" description="Helical" evidence="3">
    <location>
        <begin position="33"/>
        <end position="57"/>
    </location>
</feature>
<feature type="compositionally biased region" description="Basic and acidic residues" evidence="2">
    <location>
        <begin position="119"/>
        <end position="132"/>
    </location>
</feature>
<dbReference type="SMART" id="SM01406">
    <property type="entry name" value="PAPA-1"/>
    <property type="match status" value="1"/>
</dbReference>
<feature type="compositionally biased region" description="Polar residues" evidence="2">
    <location>
        <begin position="159"/>
        <end position="169"/>
    </location>
</feature>
<dbReference type="EMBL" id="BTGU01000055">
    <property type="protein sequence ID" value="GMN55185.1"/>
    <property type="molecule type" value="Genomic_DNA"/>
</dbReference>
<keyword evidence="3" id="KW-1133">Transmembrane helix</keyword>
<keyword evidence="3" id="KW-0472">Membrane</keyword>
<feature type="region of interest" description="Disordered" evidence="2">
    <location>
        <begin position="159"/>
        <end position="240"/>
    </location>
</feature>
<comment type="caution">
    <text evidence="5">The sequence shown here is derived from an EMBL/GenBank/DDBJ whole genome shotgun (WGS) entry which is preliminary data.</text>
</comment>
<evidence type="ECO:0000313" key="6">
    <source>
        <dbReference type="Proteomes" id="UP001187192"/>
    </source>
</evidence>
<gene>
    <name evidence="5" type="ORF">TIFTF001_024295</name>
</gene>
<feature type="compositionally biased region" description="Low complexity" evidence="2">
    <location>
        <begin position="170"/>
        <end position="183"/>
    </location>
</feature>
<feature type="compositionally biased region" description="Polar residues" evidence="2">
    <location>
        <begin position="109"/>
        <end position="118"/>
    </location>
</feature>
<proteinExistence type="predicted"/>
<evidence type="ECO:0000256" key="1">
    <source>
        <dbReference type="SAM" id="Coils"/>
    </source>
</evidence>
<feature type="region of interest" description="Disordered" evidence="2">
    <location>
        <begin position="310"/>
        <end position="362"/>
    </location>
</feature>
<dbReference type="PANTHER" id="PTHR21561:SF16">
    <property type="entry name" value="PAPA-1-LIKE FAMILY PROTEIN _ ZINC FINGER (HIT TYPE) FAMILY PROTEIN"/>
    <property type="match status" value="1"/>
</dbReference>
<dbReference type="AlphaFoldDB" id="A0AA88AN46"/>
<dbReference type="InterPro" id="IPR007529">
    <property type="entry name" value="Znf_HIT"/>
</dbReference>
<dbReference type="InterPro" id="IPR006880">
    <property type="entry name" value="INO80B_C"/>
</dbReference>
<name>A0AA88AN46_FICCA</name>
<dbReference type="InterPro" id="IPR029523">
    <property type="entry name" value="INO80B/Ies2"/>
</dbReference>
<evidence type="ECO:0000256" key="2">
    <source>
        <dbReference type="SAM" id="MobiDB-lite"/>
    </source>
</evidence>
<feature type="compositionally biased region" description="Polar residues" evidence="2">
    <location>
        <begin position="217"/>
        <end position="231"/>
    </location>
</feature>
<dbReference type="Pfam" id="PF04795">
    <property type="entry name" value="PAPA-1"/>
    <property type="match status" value="1"/>
</dbReference>
<evidence type="ECO:0000313" key="5">
    <source>
        <dbReference type="EMBL" id="GMN55185.1"/>
    </source>
</evidence>
<dbReference type="CDD" id="cd23021">
    <property type="entry name" value="zf-HIT_IN80B"/>
    <property type="match status" value="1"/>
</dbReference>
<keyword evidence="3" id="KW-0812">Transmembrane</keyword>
<protein>
    <recommendedName>
        <fullName evidence="4">INO80 complex subunit B-like conserved region domain-containing protein</fullName>
    </recommendedName>
</protein>
<dbReference type="Proteomes" id="UP001187192">
    <property type="component" value="Unassembled WGS sequence"/>
</dbReference>
<feature type="region of interest" description="Disordered" evidence="2">
    <location>
        <begin position="109"/>
        <end position="132"/>
    </location>
</feature>
<dbReference type="GO" id="GO:0006338">
    <property type="term" value="P:chromatin remodeling"/>
    <property type="evidence" value="ECO:0007669"/>
    <property type="project" value="InterPro"/>
</dbReference>